<dbReference type="EMBL" id="FUXI01000026">
    <property type="protein sequence ID" value="SJZ99564.1"/>
    <property type="molecule type" value="Genomic_DNA"/>
</dbReference>
<keyword evidence="1" id="KW-0812">Transmembrane</keyword>
<accession>A0A1T4Q7A2</accession>
<feature type="transmembrane region" description="Helical" evidence="1">
    <location>
        <begin position="6"/>
        <end position="23"/>
    </location>
</feature>
<protein>
    <submittedName>
        <fullName evidence="2">Uncharacterized protein</fullName>
    </submittedName>
</protein>
<reference evidence="2 3" key="1">
    <citation type="submission" date="2017-02" db="EMBL/GenBank/DDBJ databases">
        <authorList>
            <person name="Peterson S.W."/>
        </authorList>
    </citation>
    <scope>NUCLEOTIDE SEQUENCE [LARGE SCALE GENOMIC DNA]</scope>
    <source>
        <strain evidence="2 3">ATCC BAA-1030</strain>
    </source>
</reference>
<evidence type="ECO:0000313" key="2">
    <source>
        <dbReference type="EMBL" id="SJZ99564.1"/>
    </source>
</evidence>
<keyword evidence="1" id="KW-0472">Membrane</keyword>
<dbReference type="Proteomes" id="UP000190328">
    <property type="component" value="Unassembled WGS sequence"/>
</dbReference>
<organism evidence="2 3">
    <name type="scientific">Pilibacter termitis</name>
    <dbReference type="NCBI Taxonomy" id="263852"/>
    <lineage>
        <taxon>Bacteria</taxon>
        <taxon>Bacillati</taxon>
        <taxon>Bacillota</taxon>
        <taxon>Bacilli</taxon>
        <taxon>Lactobacillales</taxon>
        <taxon>Enterococcaceae</taxon>
        <taxon>Pilibacter</taxon>
    </lineage>
</organism>
<dbReference type="AlphaFoldDB" id="A0A1T4Q7A2"/>
<gene>
    <name evidence="2" type="ORF">SAMN02745116_02089</name>
</gene>
<keyword evidence="3" id="KW-1185">Reference proteome</keyword>
<sequence>MKRRTFLFIGCIMLAIPIFLLRFRPVLPRNIVSIQTNVESIEKKIEIRREFLNGTEMIYSAPKIETVESQVRKSSNIGESHIFLTIGEQELELVPYVNENVSLFDIEIIVKEVNQKLKVKTSYRDKVTNQVKNVTIE</sequence>
<proteinExistence type="predicted"/>
<evidence type="ECO:0000256" key="1">
    <source>
        <dbReference type="SAM" id="Phobius"/>
    </source>
</evidence>
<name>A0A1T4Q7A2_9ENTE</name>
<dbReference type="RefSeq" id="WP_078808007.1">
    <property type="nucleotide sequence ID" value="NZ_FUXI01000026.1"/>
</dbReference>
<keyword evidence="1" id="KW-1133">Transmembrane helix</keyword>
<evidence type="ECO:0000313" key="3">
    <source>
        <dbReference type="Proteomes" id="UP000190328"/>
    </source>
</evidence>